<dbReference type="PANTHER" id="PTHR10694:SF7">
    <property type="entry name" value="[HISTONE H3]-TRIMETHYL-L-LYSINE(9) DEMETHYLASE"/>
    <property type="match status" value="1"/>
</dbReference>
<keyword evidence="3" id="KW-1185">Reference proteome</keyword>
<dbReference type="GO" id="GO:0000785">
    <property type="term" value="C:chromatin"/>
    <property type="evidence" value="ECO:0007669"/>
    <property type="project" value="TreeGrafter"/>
</dbReference>
<evidence type="ECO:0000313" key="3">
    <source>
        <dbReference type="Proteomes" id="UP001219518"/>
    </source>
</evidence>
<dbReference type="EMBL" id="JAHWGI010000064">
    <property type="protein sequence ID" value="KAK3908556.1"/>
    <property type="molecule type" value="Genomic_DNA"/>
</dbReference>
<dbReference type="PROSITE" id="PS51184">
    <property type="entry name" value="JMJC"/>
    <property type="match status" value="1"/>
</dbReference>
<sequence length="332" mass="37535">MLPNTFKSGPVYRFAMLKVIEPYRIQLSFGLPLDGDGNVTAVKGIIEGDNAVRCLHPEWLQRQTLLPRTVFKIDVVHGQTVSVRDGDPKEEEVTTLSRLQRSIQTKIKSCDFASEDDSFELCSALRNSSLLDTVDMVMDTLENKTNHIVYVQNMDLSVPLCTTANSSMTEMVTGLEELGNMPISGFSKPPVYVGTEYSVFGCHREDMSFCALNRHIAGAPKVWFCVPPAYYGAFYTMIRNLPIPEEQTSPLCQVLHKEIWIDPRMIISCGIPVYPDIVLLLPNTIHWGYNMCFNVNEAINLVNRSWILPGMLSHQRCKWPYRPQGNTMQLLP</sequence>
<dbReference type="GO" id="GO:0010468">
    <property type="term" value="P:regulation of gene expression"/>
    <property type="evidence" value="ECO:0007669"/>
    <property type="project" value="TreeGrafter"/>
</dbReference>
<gene>
    <name evidence="2" type="ORF">KUF71_003368</name>
</gene>
<evidence type="ECO:0000259" key="1">
    <source>
        <dbReference type="PROSITE" id="PS51184"/>
    </source>
</evidence>
<reference evidence="2" key="2">
    <citation type="journal article" date="2023" name="BMC Genomics">
        <title>Pest status, molecular evolution, and epigenetic factors derived from the genome assembly of Frankliniella fusca, a thysanopteran phytovirus vector.</title>
        <authorList>
            <person name="Catto M.A."/>
            <person name="Labadie P.E."/>
            <person name="Jacobson A.L."/>
            <person name="Kennedy G.G."/>
            <person name="Srinivasan R."/>
            <person name="Hunt B.G."/>
        </authorList>
    </citation>
    <scope>NUCLEOTIDE SEQUENCE</scope>
    <source>
        <strain evidence="2">PL_HMW_Pooled</strain>
    </source>
</reference>
<dbReference type="SMART" id="SM00558">
    <property type="entry name" value="JmjC"/>
    <property type="match status" value="1"/>
</dbReference>
<dbReference type="AlphaFoldDB" id="A0AAE1L6K4"/>
<dbReference type="SUPFAM" id="SSF51197">
    <property type="entry name" value="Clavaminate synthase-like"/>
    <property type="match status" value="1"/>
</dbReference>
<dbReference type="InterPro" id="IPR003347">
    <property type="entry name" value="JmjC_dom"/>
</dbReference>
<accession>A0AAE1L6K4</accession>
<dbReference type="Proteomes" id="UP001219518">
    <property type="component" value="Unassembled WGS sequence"/>
</dbReference>
<protein>
    <submittedName>
        <fullName evidence="2">Lysine-specific demethylase</fullName>
    </submittedName>
</protein>
<reference evidence="2" key="1">
    <citation type="submission" date="2021-07" db="EMBL/GenBank/DDBJ databases">
        <authorList>
            <person name="Catto M.A."/>
            <person name="Jacobson A."/>
            <person name="Kennedy G."/>
            <person name="Labadie P."/>
            <person name="Hunt B.G."/>
            <person name="Srinivasan R."/>
        </authorList>
    </citation>
    <scope>NUCLEOTIDE SEQUENCE</scope>
    <source>
        <strain evidence="2">PL_HMW_Pooled</strain>
        <tissue evidence="2">Head</tissue>
    </source>
</reference>
<comment type="caution">
    <text evidence="2">The sequence shown here is derived from an EMBL/GenBank/DDBJ whole genome shotgun (WGS) entry which is preliminary data.</text>
</comment>
<proteinExistence type="predicted"/>
<dbReference type="Pfam" id="PF02373">
    <property type="entry name" value="JmjC"/>
    <property type="match status" value="1"/>
</dbReference>
<dbReference type="Gene3D" id="2.60.120.650">
    <property type="entry name" value="Cupin"/>
    <property type="match status" value="1"/>
</dbReference>
<dbReference type="GO" id="GO:0005634">
    <property type="term" value="C:nucleus"/>
    <property type="evidence" value="ECO:0007669"/>
    <property type="project" value="TreeGrafter"/>
</dbReference>
<name>A0AAE1L6K4_9NEOP</name>
<dbReference type="GO" id="GO:0051864">
    <property type="term" value="F:histone H3K36 demethylase activity"/>
    <property type="evidence" value="ECO:0007669"/>
    <property type="project" value="TreeGrafter"/>
</dbReference>
<organism evidence="2 3">
    <name type="scientific">Frankliniella fusca</name>
    <dbReference type="NCBI Taxonomy" id="407009"/>
    <lineage>
        <taxon>Eukaryota</taxon>
        <taxon>Metazoa</taxon>
        <taxon>Ecdysozoa</taxon>
        <taxon>Arthropoda</taxon>
        <taxon>Hexapoda</taxon>
        <taxon>Insecta</taxon>
        <taxon>Pterygota</taxon>
        <taxon>Neoptera</taxon>
        <taxon>Paraneoptera</taxon>
        <taxon>Thysanoptera</taxon>
        <taxon>Terebrantia</taxon>
        <taxon>Thripoidea</taxon>
        <taxon>Thripidae</taxon>
        <taxon>Frankliniella</taxon>
    </lineage>
</organism>
<evidence type="ECO:0000313" key="2">
    <source>
        <dbReference type="EMBL" id="KAK3908556.1"/>
    </source>
</evidence>
<dbReference type="PANTHER" id="PTHR10694">
    <property type="entry name" value="LYSINE-SPECIFIC DEMETHYLASE"/>
    <property type="match status" value="1"/>
</dbReference>
<dbReference type="GO" id="GO:0032454">
    <property type="term" value="F:histone H3K9 demethylase activity"/>
    <property type="evidence" value="ECO:0007669"/>
    <property type="project" value="TreeGrafter"/>
</dbReference>
<feature type="domain" description="JmjC" evidence="1">
    <location>
        <begin position="147"/>
        <end position="318"/>
    </location>
</feature>